<protein>
    <recommendedName>
        <fullName evidence="2">Transglycosylase SLT domain-containing protein</fullName>
    </recommendedName>
</protein>
<keyword evidence="1" id="KW-0732">Signal</keyword>
<feature type="signal peptide" evidence="1">
    <location>
        <begin position="1"/>
        <end position="17"/>
    </location>
</feature>
<reference evidence="6 7" key="1">
    <citation type="submission" date="2019-11" db="EMBL/GenBank/DDBJ databases">
        <authorList>
            <person name="Holert J."/>
        </authorList>
    </citation>
    <scope>NUCLEOTIDE SEQUENCE [LARGE SCALE GENOMIC DNA]</scope>
    <source>
        <strain evidence="5">BC3_2A</strain>
        <strain evidence="3">SB11_1A</strain>
    </source>
</reference>
<dbReference type="InterPro" id="IPR023346">
    <property type="entry name" value="Lysozyme-like_dom_sf"/>
</dbReference>
<accession>A0A5S9QQ65</accession>
<evidence type="ECO:0000259" key="2">
    <source>
        <dbReference type="Pfam" id="PF19489"/>
    </source>
</evidence>
<dbReference type="SUPFAM" id="SSF53955">
    <property type="entry name" value="Lysozyme-like"/>
    <property type="match status" value="1"/>
</dbReference>
<evidence type="ECO:0000313" key="7">
    <source>
        <dbReference type="Proteomes" id="UP000439591"/>
    </source>
</evidence>
<dbReference type="EMBL" id="CACSIK010000001">
    <property type="protein sequence ID" value="CAA0087830.1"/>
    <property type="molecule type" value="Genomic_DNA"/>
</dbReference>
<keyword evidence="6" id="KW-1185">Reference proteome</keyword>
<dbReference type="Proteomes" id="UP000439591">
    <property type="component" value="Unassembled WGS sequence"/>
</dbReference>
<dbReference type="RefSeq" id="WP_159268002.1">
    <property type="nucleotide sequence ID" value="NZ_CACSIK010000001.1"/>
</dbReference>
<evidence type="ECO:0000313" key="5">
    <source>
        <dbReference type="EMBL" id="CAA0120249.1"/>
    </source>
</evidence>
<name>A0A5S9QQ65_9GAMM</name>
<dbReference type="EMBL" id="CACSIM010000007">
    <property type="protein sequence ID" value="CAA0120249.1"/>
    <property type="molecule type" value="Genomic_DNA"/>
</dbReference>
<evidence type="ECO:0000313" key="4">
    <source>
        <dbReference type="EMBL" id="CAA0115518.1"/>
    </source>
</evidence>
<dbReference type="InterPro" id="IPR045795">
    <property type="entry name" value="SLT_4"/>
</dbReference>
<feature type="chain" id="PRO_5036150556" description="Transglycosylase SLT domain-containing protein" evidence="1">
    <location>
        <begin position="18"/>
        <end position="201"/>
    </location>
</feature>
<sequence length="201" mass="22363">MRVVCLLLILLSVSACTTSPPRNPGDVCAIFREKGGWYGDAKDASKKWNSPIPIMMAIMHQESRFVANAKPPKKYWLGFIPAGRMSDAYGYPQAKDGTWDWYIDKSGNWGADRDNFADAIDFIGWYNNTSGKINGISSTDAYSLYMAYHEGHGGFKKRSFASKPWLKRVAGNVSARAATYGGQLSRCEKDLKSGGWFFGIF</sequence>
<evidence type="ECO:0000313" key="6">
    <source>
        <dbReference type="Proteomes" id="UP000435877"/>
    </source>
</evidence>
<dbReference type="AlphaFoldDB" id="A0A5S9QQ65"/>
<dbReference type="CDD" id="cd00442">
    <property type="entry name" value="Lyz-like"/>
    <property type="match status" value="1"/>
</dbReference>
<feature type="domain" description="Transglycosylase SLT" evidence="2">
    <location>
        <begin position="5"/>
        <end position="187"/>
    </location>
</feature>
<dbReference type="Proteomes" id="UP000435877">
    <property type="component" value="Unassembled WGS sequence"/>
</dbReference>
<proteinExistence type="predicted"/>
<dbReference type="Pfam" id="PF19489">
    <property type="entry name" value="SLT_4"/>
    <property type="match status" value="1"/>
</dbReference>
<evidence type="ECO:0000256" key="1">
    <source>
        <dbReference type="SAM" id="SignalP"/>
    </source>
</evidence>
<dbReference type="Gene3D" id="1.10.530.10">
    <property type="match status" value="1"/>
</dbReference>
<dbReference type="OrthoDB" id="9789144at2"/>
<gene>
    <name evidence="3" type="ORF">IHBHHGIJ_01405</name>
    <name evidence="4" type="ORF">KFEGEMFD_03145</name>
    <name evidence="5" type="ORF">KFEGEMFD_03704</name>
</gene>
<organism evidence="5 7">
    <name type="scientific">Zhongshania aliphaticivorans</name>
    <dbReference type="NCBI Taxonomy" id="1470434"/>
    <lineage>
        <taxon>Bacteria</taxon>
        <taxon>Pseudomonadati</taxon>
        <taxon>Pseudomonadota</taxon>
        <taxon>Gammaproteobacteria</taxon>
        <taxon>Cellvibrionales</taxon>
        <taxon>Spongiibacteraceae</taxon>
        <taxon>Zhongshania</taxon>
    </lineage>
</organism>
<evidence type="ECO:0000313" key="3">
    <source>
        <dbReference type="EMBL" id="CAA0087830.1"/>
    </source>
</evidence>
<dbReference type="PROSITE" id="PS51257">
    <property type="entry name" value="PROKAR_LIPOPROTEIN"/>
    <property type="match status" value="1"/>
</dbReference>
<dbReference type="EMBL" id="CACSIM010000005">
    <property type="protein sequence ID" value="CAA0115518.1"/>
    <property type="molecule type" value="Genomic_DNA"/>
</dbReference>